<dbReference type="Pfam" id="PF01627">
    <property type="entry name" value="Hpt"/>
    <property type="match status" value="1"/>
</dbReference>
<keyword evidence="4" id="KW-1185">Reference proteome</keyword>
<dbReference type="SUPFAM" id="SSF47226">
    <property type="entry name" value="Histidine-containing phosphotransfer domain, HPT domain"/>
    <property type="match status" value="1"/>
</dbReference>
<feature type="domain" description="HPt" evidence="2">
    <location>
        <begin position="30"/>
        <end position="124"/>
    </location>
</feature>
<dbReference type="Proteomes" id="UP000825799">
    <property type="component" value="Chromosome"/>
</dbReference>
<protein>
    <submittedName>
        <fullName evidence="3">Hpt domain-containing protein</fullName>
    </submittedName>
</protein>
<dbReference type="Gene3D" id="1.20.120.160">
    <property type="entry name" value="HPT domain"/>
    <property type="match status" value="1"/>
</dbReference>
<organism evidence="3 4">
    <name type="scientific">Devosia salina</name>
    <dbReference type="NCBI Taxonomy" id="2860336"/>
    <lineage>
        <taxon>Bacteria</taxon>
        <taxon>Pseudomonadati</taxon>
        <taxon>Pseudomonadota</taxon>
        <taxon>Alphaproteobacteria</taxon>
        <taxon>Hyphomicrobiales</taxon>
        <taxon>Devosiaceae</taxon>
        <taxon>Devosia</taxon>
    </lineage>
</organism>
<accession>A0ABX8W9C7</accession>
<dbReference type="EMBL" id="CP080590">
    <property type="protein sequence ID" value="QYO75312.1"/>
    <property type="molecule type" value="Genomic_DNA"/>
</dbReference>
<dbReference type="InterPro" id="IPR008207">
    <property type="entry name" value="Sig_transdc_His_kin_Hpt_dom"/>
</dbReference>
<proteinExistence type="predicted"/>
<evidence type="ECO:0000313" key="4">
    <source>
        <dbReference type="Proteomes" id="UP000825799"/>
    </source>
</evidence>
<evidence type="ECO:0000259" key="2">
    <source>
        <dbReference type="SMART" id="SM00073"/>
    </source>
</evidence>
<dbReference type="InterPro" id="IPR036641">
    <property type="entry name" value="HPT_dom_sf"/>
</dbReference>
<evidence type="ECO:0000256" key="1">
    <source>
        <dbReference type="ARBA" id="ARBA00023012"/>
    </source>
</evidence>
<gene>
    <name evidence="3" type="ORF">K1X15_11685</name>
</gene>
<dbReference type="SMART" id="SM00073">
    <property type="entry name" value="HPT"/>
    <property type="match status" value="1"/>
</dbReference>
<reference evidence="3 4" key="1">
    <citation type="submission" date="2021-08" db="EMBL/GenBank/DDBJ databases">
        <title>Devosia salina sp. nov., isolated from the South China Sea sediment.</title>
        <authorList>
            <person name="Zhou Z."/>
        </authorList>
    </citation>
    <scope>NUCLEOTIDE SEQUENCE [LARGE SCALE GENOMIC DNA]</scope>
    <source>
        <strain evidence="3 4">SCS-3</strain>
    </source>
</reference>
<evidence type="ECO:0000313" key="3">
    <source>
        <dbReference type="EMBL" id="QYO75312.1"/>
    </source>
</evidence>
<keyword evidence="1" id="KW-0902">Two-component regulatory system</keyword>
<name>A0ABX8W9C7_9HYPH</name>
<dbReference type="RefSeq" id="WP_220303776.1">
    <property type="nucleotide sequence ID" value="NZ_CP080590.1"/>
</dbReference>
<sequence length="130" mass="14159">MAQRAVVEAALPEIQKRPMRPVDLVHLAKQCLGDENLELEILRLFDTTLSTYFGRLKLATAFDDLAINLHSIKGASAGVGAWGVSDLAAALEKDLQAGRPLKAEKIDDLGMAVEEVRDFIARMLANSEEA</sequence>